<feature type="region of interest" description="Disordered" evidence="1">
    <location>
        <begin position="45"/>
        <end position="72"/>
    </location>
</feature>
<evidence type="ECO:0000313" key="3">
    <source>
        <dbReference type="Proteomes" id="UP000826656"/>
    </source>
</evidence>
<organism evidence="2 3">
    <name type="scientific">Solanum tuberosum</name>
    <name type="common">Potato</name>
    <dbReference type="NCBI Taxonomy" id="4113"/>
    <lineage>
        <taxon>Eukaryota</taxon>
        <taxon>Viridiplantae</taxon>
        <taxon>Streptophyta</taxon>
        <taxon>Embryophyta</taxon>
        <taxon>Tracheophyta</taxon>
        <taxon>Spermatophyta</taxon>
        <taxon>Magnoliopsida</taxon>
        <taxon>eudicotyledons</taxon>
        <taxon>Gunneridae</taxon>
        <taxon>Pentapetalae</taxon>
        <taxon>asterids</taxon>
        <taxon>lamiids</taxon>
        <taxon>Solanales</taxon>
        <taxon>Solanaceae</taxon>
        <taxon>Solanoideae</taxon>
        <taxon>Solaneae</taxon>
        <taxon>Solanum</taxon>
    </lineage>
</organism>
<feature type="compositionally biased region" description="Polar residues" evidence="1">
    <location>
        <begin position="52"/>
        <end position="63"/>
    </location>
</feature>
<dbReference type="EMBL" id="JAIVGD010000026">
    <property type="protein sequence ID" value="KAH0740971.1"/>
    <property type="molecule type" value="Genomic_DNA"/>
</dbReference>
<name>A0ABQ7U3Q8_SOLTU</name>
<dbReference type="Proteomes" id="UP000826656">
    <property type="component" value="Unassembled WGS sequence"/>
</dbReference>
<sequence>MNCKCLLSNINPSHDNLVGSLVLVAEVVAVADYPGFVRIVLTLSDTPDGAGSSRTNRLLGSQASEDEVNMTS</sequence>
<gene>
    <name evidence="2" type="ORF">KY290_034014</name>
</gene>
<evidence type="ECO:0000313" key="2">
    <source>
        <dbReference type="EMBL" id="KAH0740971.1"/>
    </source>
</evidence>
<reference evidence="2 3" key="1">
    <citation type="journal article" date="2021" name="bioRxiv">
        <title>Chromosome-scale and haplotype-resolved genome assembly of a tetraploid potato cultivar.</title>
        <authorList>
            <person name="Sun H."/>
            <person name="Jiao W.-B."/>
            <person name="Krause K."/>
            <person name="Campoy J.A."/>
            <person name="Goel M."/>
            <person name="Folz-Donahue K."/>
            <person name="Kukat C."/>
            <person name="Huettel B."/>
            <person name="Schneeberger K."/>
        </authorList>
    </citation>
    <scope>NUCLEOTIDE SEQUENCE [LARGE SCALE GENOMIC DNA]</scope>
    <source>
        <strain evidence="2">SolTubOtavaFocal</strain>
        <tissue evidence="2">Leaves</tissue>
    </source>
</reference>
<evidence type="ECO:0000256" key="1">
    <source>
        <dbReference type="SAM" id="MobiDB-lite"/>
    </source>
</evidence>
<accession>A0ABQ7U3Q8</accession>
<comment type="caution">
    <text evidence="2">The sequence shown here is derived from an EMBL/GenBank/DDBJ whole genome shotgun (WGS) entry which is preliminary data.</text>
</comment>
<keyword evidence="3" id="KW-1185">Reference proteome</keyword>
<protein>
    <submittedName>
        <fullName evidence="2">Uncharacterized protein</fullName>
    </submittedName>
</protein>
<proteinExistence type="predicted"/>